<dbReference type="KEGG" id="marh:Mia14_0693"/>
<proteinExistence type="predicted"/>
<name>A0A218NNG3_9ARCH</name>
<dbReference type="GO" id="GO:0022857">
    <property type="term" value="F:transmembrane transporter activity"/>
    <property type="evidence" value="ECO:0007669"/>
    <property type="project" value="InterPro"/>
</dbReference>
<dbReference type="Proteomes" id="UP000197679">
    <property type="component" value="Chromosome"/>
</dbReference>
<dbReference type="AlphaFoldDB" id="A0A218NNG3"/>
<keyword evidence="1" id="KW-1133">Transmembrane helix</keyword>
<feature type="transmembrane region" description="Helical" evidence="1">
    <location>
        <begin position="90"/>
        <end position="111"/>
    </location>
</feature>
<feature type="domain" description="Major facilitator superfamily (MFS) profile" evidence="2">
    <location>
        <begin position="23"/>
        <end position="430"/>
    </location>
</feature>
<keyword evidence="4" id="KW-1185">Reference proteome</keyword>
<feature type="transmembrane region" description="Helical" evidence="1">
    <location>
        <begin position="405"/>
        <end position="426"/>
    </location>
</feature>
<dbReference type="EMBL" id="CP019964">
    <property type="protein sequence ID" value="ASI13993.1"/>
    <property type="molecule type" value="Genomic_DNA"/>
</dbReference>
<evidence type="ECO:0000256" key="1">
    <source>
        <dbReference type="SAM" id="Phobius"/>
    </source>
</evidence>
<dbReference type="GO" id="GO:0005886">
    <property type="term" value="C:plasma membrane"/>
    <property type="evidence" value="ECO:0007669"/>
    <property type="project" value="TreeGrafter"/>
</dbReference>
<accession>A0A218NNG3</accession>
<feature type="transmembrane region" description="Helical" evidence="1">
    <location>
        <begin position="317"/>
        <end position="336"/>
    </location>
</feature>
<feature type="transmembrane region" description="Helical" evidence="1">
    <location>
        <begin position="378"/>
        <end position="399"/>
    </location>
</feature>
<keyword evidence="1" id="KW-0812">Transmembrane</keyword>
<evidence type="ECO:0000259" key="2">
    <source>
        <dbReference type="PROSITE" id="PS50850"/>
    </source>
</evidence>
<feature type="transmembrane region" description="Helical" evidence="1">
    <location>
        <begin position="342"/>
        <end position="366"/>
    </location>
</feature>
<dbReference type="PROSITE" id="PS50850">
    <property type="entry name" value="MFS"/>
    <property type="match status" value="1"/>
</dbReference>
<dbReference type="InterPro" id="IPR036259">
    <property type="entry name" value="MFS_trans_sf"/>
</dbReference>
<dbReference type="OrthoDB" id="29061at2157"/>
<dbReference type="Gene3D" id="1.20.1250.20">
    <property type="entry name" value="MFS general substrate transporter like domains"/>
    <property type="match status" value="2"/>
</dbReference>
<dbReference type="SUPFAM" id="SSF103473">
    <property type="entry name" value="MFS general substrate transporter"/>
    <property type="match status" value="1"/>
</dbReference>
<dbReference type="PANTHER" id="PTHR43129:SF1">
    <property type="entry name" value="FOSMIDOMYCIN RESISTANCE PROTEIN"/>
    <property type="match status" value="1"/>
</dbReference>
<protein>
    <submittedName>
        <fullName evidence="3">DHA1 family major facilitator superfamily permease</fullName>
    </submittedName>
</protein>
<reference evidence="3 4" key="1">
    <citation type="journal article" date="2017" name="Nat. Commun.">
        <title>'ARMAN' archaea depend on association with euryarchaeal host in culture and in situ.</title>
        <authorList>
            <person name="Golyshina O."/>
            <person name="Toshchakov S."/>
            <person name="Makarova K."/>
            <person name="Gavrilov S."/>
            <person name="Korzhenkov A."/>
            <person name="La Cono V."/>
            <person name="Arcadi E."/>
            <person name="Nechitaylo T."/>
            <person name="Ferrer M."/>
            <person name="Kublanov I."/>
            <person name="Wolf Y."/>
            <person name="Yakimov M."/>
            <person name="Golyshin P."/>
            <person name="Slesarev A."/>
            <person name="Kozyavkin S."/>
        </authorList>
    </citation>
    <scope>NUCLEOTIDE SEQUENCE [LARGE SCALE GENOMIC DNA]</scope>
    <source>
        <strain evidence="3 4">Mia14</strain>
    </source>
</reference>
<feature type="transmembrane region" description="Helical" evidence="1">
    <location>
        <begin position="51"/>
        <end position="69"/>
    </location>
</feature>
<feature type="transmembrane region" description="Helical" evidence="1">
    <location>
        <begin position="186"/>
        <end position="206"/>
    </location>
</feature>
<feature type="transmembrane region" description="Helical" evidence="1">
    <location>
        <begin position="288"/>
        <end position="310"/>
    </location>
</feature>
<dbReference type="RefSeq" id="WP_088820256.1">
    <property type="nucleotide sequence ID" value="NZ_CP019964.1"/>
</dbReference>
<feature type="transmembrane region" description="Helical" evidence="1">
    <location>
        <begin position="117"/>
        <end position="138"/>
    </location>
</feature>
<sequence length="433" mass="46784">MAGNSNYKSNIFKSKSSSNKAKIFAGASVGHFANDGTLLVFTMLMVYYIKIPHVSVAVLGSIAVAYQLLSGYLSTRVGKYADAKGDYNKLISVGILIEGLGIFLFGISFIFGYLLYVYAFALLAALVLGFGQAFYHPLGGALLSNTFGKSSPKYMGANGAFGSLGRSILPSLIAFSILLFGNTVGLISISAFYLLLSIIIFVLLANKRNNNGSSSMNKVRLLDRSSSTDDITVSQKAMASHKPFSFYKKSVYKLTLVTILRSASIMATLTFIGVYIKIIGKLTPTEVGIFLTVTFFFAVIGQYVFGVIVTKKGNRKTVVYTTLISVIAFGFFLLLRGPVYSYIFYSVFTFAALTSFPVFMSYSANIVEKEYNGYSNSVVWGIGTIVGGALGVGLITILLYFGFSIFIGMVVAEIIGIISIISLPILPKTLNIN</sequence>
<evidence type="ECO:0000313" key="3">
    <source>
        <dbReference type="EMBL" id="ASI13993.1"/>
    </source>
</evidence>
<dbReference type="InterPro" id="IPR020846">
    <property type="entry name" value="MFS_dom"/>
</dbReference>
<dbReference type="PANTHER" id="PTHR43129">
    <property type="entry name" value="FOSMIDOMYCIN RESISTANCE PROTEIN"/>
    <property type="match status" value="1"/>
</dbReference>
<evidence type="ECO:0000313" key="4">
    <source>
        <dbReference type="Proteomes" id="UP000197679"/>
    </source>
</evidence>
<dbReference type="Pfam" id="PF07690">
    <property type="entry name" value="MFS_1"/>
    <property type="match status" value="1"/>
</dbReference>
<organism evidence="3 4">
    <name type="scientific">Candidatus Mancarchaeum acidiphilum</name>
    <dbReference type="NCBI Taxonomy" id="1920749"/>
    <lineage>
        <taxon>Archaea</taxon>
        <taxon>Candidatus Micrarchaeota</taxon>
        <taxon>Candidatus Mancarchaeum</taxon>
    </lineage>
</organism>
<keyword evidence="1" id="KW-0472">Membrane</keyword>
<dbReference type="GeneID" id="33314246"/>
<gene>
    <name evidence="3" type="ORF">Mia14_0693</name>
</gene>
<feature type="transmembrane region" description="Helical" evidence="1">
    <location>
        <begin position="251"/>
        <end position="276"/>
    </location>
</feature>
<dbReference type="InterPro" id="IPR011701">
    <property type="entry name" value="MFS"/>
</dbReference>